<evidence type="ECO:0000256" key="3">
    <source>
        <dbReference type="ARBA" id="ARBA00022989"/>
    </source>
</evidence>
<evidence type="ECO:0000313" key="14">
    <source>
        <dbReference type="Proteomes" id="UP000307169"/>
    </source>
</evidence>
<evidence type="ECO:0000256" key="1">
    <source>
        <dbReference type="ARBA" id="ARBA00004141"/>
    </source>
</evidence>
<gene>
    <name evidence="9" type="ORF">E3Q01_00805</name>
    <name evidence="10" type="ORF">E3Q02_00570</name>
    <name evidence="11" type="ORF">E3Q03_00101</name>
    <name evidence="8" type="ORF">E3Q10_01484</name>
    <name evidence="7" type="ORF">E3Q17_01005</name>
    <name evidence="6" type="ORF">E3Q22_00194</name>
</gene>
<dbReference type="Pfam" id="PF04241">
    <property type="entry name" value="DUF423"/>
    <property type="match status" value="1"/>
</dbReference>
<reference evidence="12 13" key="1">
    <citation type="submission" date="2019-03" db="EMBL/GenBank/DDBJ databases">
        <title>Sequencing 25 genomes of Wallemia mellicola.</title>
        <authorList>
            <person name="Gostincar C."/>
        </authorList>
    </citation>
    <scope>NUCLEOTIDE SEQUENCE [LARGE SCALE GENOMIC DNA]</scope>
    <source>
        <strain evidence="7 14">EXF-1262</strain>
        <strain evidence="10 15">EXF-1274</strain>
        <strain evidence="11 12">EXF-1277</strain>
        <strain evidence="6 16">EXF-6152</strain>
        <strain evidence="9 17">EXF-757</strain>
        <strain evidence="8 13">EXF-8738</strain>
    </source>
</reference>
<name>A0A4T0P2F3_9BASI</name>
<dbReference type="EMBL" id="SPRO01000010">
    <property type="protein sequence ID" value="TIC31895.1"/>
    <property type="molecule type" value="Genomic_DNA"/>
</dbReference>
<dbReference type="EMBL" id="SPRV01000001">
    <property type="protein sequence ID" value="TIC71974.1"/>
    <property type="molecule type" value="Genomic_DNA"/>
</dbReference>
<dbReference type="InterPro" id="IPR006696">
    <property type="entry name" value="DUF423"/>
</dbReference>
<evidence type="ECO:0000313" key="13">
    <source>
        <dbReference type="Proteomes" id="UP000305647"/>
    </source>
</evidence>
<keyword evidence="2 5" id="KW-0812">Transmembrane</keyword>
<dbReference type="Proteomes" id="UP000305362">
    <property type="component" value="Unassembled WGS sequence"/>
</dbReference>
<evidence type="ECO:0000313" key="15">
    <source>
        <dbReference type="Proteomes" id="UP000309601"/>
    </source>
</evidence>
<sequence length="120" mass="12445">MNSTVVWKSGALLAATGISFGAFGAHGLRSRSGIEAKQIESWMTASHYAVFNGLALMATSLHPRASKSKFAGPAILAGSLLFSGSIFALVLNKEKFKFLGPVTPLGGLSIIAGYLTLACV</sequence>
<evidence type="ECO:0000313" key="6">
    <source>
        <dbReference type="EMBL" id="TIB82475.1"/>
    </source>
</evidence>
<dbReference type="OrthoDB" id="269173at2759"/>
<dbReference type="Proteomes" id="UP000309601">
    <property type="component" value="Unassembled WGS sequence"/>
</dbReference>
<keyword evidence="4 5" id="KW-0472">Membrane</keyword>
<evidence type="ECO:0000313" key="7">
    <source>
        <dbReference type="EMBL" id="TIC03299.1"/>
    </source>
</evidence>
<organism evidence="7 14">
    <name type="scientific">Wallemia mellicola</name>
    <dbReference type="NCBI Taxonomy" id="1708541"/>
    <lineage>
        <taxon>Eukaryota</taxon>
        <taxon>Fungi</taxon>
        <taxon>Dikarya</taxon>
        <taxon>Basidiomycota</taxon>
        <taxon>Wallemiomycotina</taxon>
        <taxon>Wallemiomycetes</taxon>
        <taxon>Wallemiales</taxon>
        <taxon>Wallemiaceae</taxon>
        <taxon>Wallemia</taxon>
    </lineage>
</organism>
<dbReference type="EMBL" id="SPRC01000002">
    <property type="protein sequence ID" value="TIB82475.1"/>
    <property type="molecule type" value="Genomic_DNA"/>
</dbReference>
<feature type="transmembrane region" description="Helical" evidence="5">
    <location>
        <begin position="70"/>
        <end position="91"/>
    </location>
</feature>
<evidence type="ECO:0000313" key="9">
    <source>
        <dbReference type="EMBL" id="TIC68628.1"/>
    </source>
</evidence>
<dbReference type="EMBL" id="SPRH01000007">
    <property type="protein sequence ID" value="TIC03299.1"/>
    <property type="molecule type" value="Genomic_DNA"/>
</dbReference>
<comment type="subcellular location">
    <subcellularLocation>
        <location evidence="1">Membrane</location>
        <topology evidence="1">Multi-pass membrane protein</topology>
    </subcellularLocation>
</comment>
<dbReference type="PANTHER" id="PTHR43461">
    <property type="entry name" value="TRANSMEMBRANE PROTEIN 256"/>
    <property type="match status" value="1"/>
</dbReference>
<evidence type="ECO:0000313" key="16">
    <source>
        <dbReference type="Proteomes" id="UP000310685"/>
    </source>
</evidence>
<dbReference type="EMBL" id="SPRW01000003">
    <property type="protein sequence ID" value="TIC70522.1"/>
    <property type="molecule type" value="Genomic_DNA"/>
</dbReference>
<dbReference type="OMA" id="VEYQFYH"/>
<dbReference type="GO" id="GO:0016020">
    <property type="term" value="C:membrane"/>
    <property type="evidence" value="ECO:0007669"/>
    <property type="project" value="UniProtKB-SubCell"/>
</dbReference>
<dbReference type="PANTHER" id="PTHR43461:SF1">
    <property type="entry name" value="TRANSMEMBRANE PROTEIN 256"/>
    <property type="match status" value="1"/>
</dbReference>
<dbReference type="EMBL" id="SPRX01000006">
    <property type="protein sequence ID" value="TIC68628.1"/>
    <property type="molecule type" value="Genomic_DNA"/>
</dbReference>
<evidence type="ECO:0000313" key="10">
    <source>
        <dbReference type="EMBL" id="TIC70522.1"/>
    </source>
</evidence>
<evidence type="ECO:0000256" key="2">
    <source>
        <dbReference type="ARBA" id="ARBA00022692"/>
    </source>
</evidence>
<evidence type="ECO:0000313" key="11">
    <source>
        <dbReference type="EMBL" id="TIC71974.1"/>
    </source>
</evidence>
<dbReference type="Proteomes" id="UP000310685">
    <property type="component" value="Unassembled WGS sequence"/>
</dbReference>
<dbReference type="AlphaFoldDB" id="A0A4T0P2F3"/>
<evidence type="ECO:0000313" key="17">
    <source>
        <dbReference type="Proteomes" id="UP000310708"/>
    </source>
</evidence>
<comment type="caution">
    <text evidence="7">The sequence shown here is derived from an EMBL/GenBank/DDBJ whole genome shotgun (WGS) entry which is preliminary data.</text>
</comment>
<feature type="transmembrane region" description="Helical" evidence="5">
    <location>
        <begin position="98"/>
        <end position="117"/>
    </location>
</feature>
<feature type="transmembrane region" description="Helical" evidence="5">
    <location>
        <begin position="6"/>
        <end position="27"/>
    </location>
</feature>
<accession>A0A4T0P2F3</accession>
<evidence type="ECO:0000313" key="12">
    <source>
        <dbReference type="Proteomes" id="UP000305362"/>
    </source>
</evidence>
<keyword evidence="3 5" id="KW-1133">Transmembrane helix</keyword>
<evidence type="ECO:0000313" key="8">
    <source>
        <dbReference type="EMBL" id="TIC31895.1"/>
    </source>
</evidence>
<dbReference type="Proteomes" id="UP000307169">
    <property type="component" value="Unassembled WGS sequence"/>
</dbReference>
<evidence type="ECO:0000256" key="5">
    <source>
        <dbReference type="SAM" id="Phobius"/>
    </source>
</evidence>
<protein>
    <submittedName>
        <fullName evidence="7">DUF423-domain-containing protein</fullName>
    </submittedName>
</protein>
<proteinExistence type="predicted"/>
<dbReference type="Proteomes" id="UP000305647">
    <property type="component" value="Unassembled WGS sequence"/>
</dbReference>
<evidence type="ECO:0000256" key="4">
    <source>
        <dbReference type="ARBA" id="ARBA00023136"/>
    </source>
</evidence>
<dbReference type="Proteomes" id="UP000310708">
    <property type="component" value="Unassembled WGS sequence"/>
</dbReference>